<evidence type="ECO:0000313" key="2">
    <source>
        <dbReference type="Proteomes" id="UP000069443"/>
    </source>
</evidence>
<dbReference type="EMBL" id="BCSY01000042">
    <property type="protein sequence ID" value="GAS95669.1"/>
    <property type="molecule type" value="Genomic_DNA"/>
</dbReference>
<reference evidence="2" key="2">
    <citation type="submission" date="2016-02" db="EMBL/GenBank/DDBJ databases">
        <title>Draft genome sequence of five rapidly growing Mycobacterium species.</title>
        <authorList>
            <person name="Katahira K."/>
            <person name="Gotou Y."/>
            <person name="Iida K."/>
            <person name="Ogura Y."/>
            <person name="Hayashi T."/>
        </authorList>
    </citation>
    <scope>NUCLEOTIDE SEQUENCE [LARGE SCALE GENOMIC DNA]</scope>
    <source>
        <strain evidence="2">JCM15298</strain>
    </source>
</reference>
<evidence type="ECO:0000313" key="1">
    <source>
        <dbReference type="EMBL" id="GAS95669.1"/>
    </source>
</evidence>
<organism evidence="1 2">
    <name type="scientific">Mycolicibacterium canariasense</name>
    <name type="common">Mycobacterium canariasense</name>
    <dbReference type="NCBI Taxonomy" id="228230"/>
    <lineage>
        <taxon>Bacteria</taxon>
        <taxon>Bacillati</taxon>
        <taxon>Actinomycetota</taxon>
        <taxon>Actinomycetes</taxon>
        <taxon>Mycobacteriales</taxon>
        <taxon>Mycobacteriaceae</taxon>
        <taxon>Mycolicibacterium</taxon>
    </lineage>
</organism>
<proteinExistence type="predicted"/>
<dbReference type="STRING" id="228230.RMCC_2635"/>
<dbReference type="Proteomes" id="UP000069443">
    <property type="component" value="Unassembled WGS sequence"/>
</dbReference>
<reference evidence="2" key="1">
    <citation type="journal article" date="2016" name="Genome Announc.">
        <title>Draft Genome Sequences of Five Rapidly Growing Mycobacterium Species, M. thermoresistibile, M. fortuitum subsp. acetamidolyticum, M. canariasense, M. brisbanense, and M. novocastrense.</title>
        <authorList>
            <person name="Katahira K."/>
            <person name="Ogura Y."/>
            <person name="Gotoh Y."/>
            <person name="Hayashi T."/>
        </authorList>
    </citation>
    <scope>NUCLEOTIDE SEQUENCE [LARGE SCALE GENOMIC DNA]</scope>
    <source>
        <strain evidence="2">JCM15298</strain>
    </source>
</reference>
<comment type="caution">
    <text evidence="1">The sequence shown here is derived from an EMBL/GenBank/DDBJ whole genome shotgun (WGS) entry which is preliminary data.</text>
</comment>
<protein>
    <submittedName>
        <fullName evidence="1">OmpA/MotB domain protein</fullName>
    </submittedName>
</protein>
<sequence>MSSCTVHVTVHLDYDVWDHRETEAIRVSRHGRADAYPPQGQRATGQWDGTNTAAVAEAIAHRFGLDDEERARAVCVEAAAAIEQSDPRWIVTFEV</sequence>
<dbReference type="AlphaFoldDB" id="A0A100WBY2"/>
<keyword evidence="2" id="KW-1185">Reference proteome</keyword>
<name>A0A100WBY2_MYCCR</name>
<dbReference type="RefSeq" id="WP_131805289.1">
    <property type="nucleotide sequence ID" value="NZ_BCSY01000042.1"/>
</dbReference>
<dbReference type="OrthoDB" id="4763352at2"/>
<gene>
    <name evidence="1" type="ORF">RMCC_2635</name>
</gene>
<accession>A0A100WBY2</accession>